<dbReference type="Pfam" id="PF05729">
    <property type="entry name" value="NACHT"/>
    <property type="match status" value="1"/>
</dbReference>
<feature type="domain" description="NACHT" evidence="1">
    <location>
        <begin position="69"/>
        <end position="212"/>
    </location>
</feature>
<dbReference type="RefSeq" id="WP_184309686.1">
    <property type="nucleotide sequence ID" value="NZ_JACHXU010000037.1"/>
</dbReference>
<dbReference type="Proteomes" id="UP000536179">
    <property type="component" value="Unassembled WGS sequence"/>
</dbReference>
<evidence type="ECO:0000313" key="3">
    <source>
        <dbReference type="Proteomes" id="UP000536179"/>
    </source>
</evidence>
<dbReference type="AlphaFoldDB" id="A0A7W5H9H0"/>
<organism evidence="2 3">
    <name type="scientific">Aporhodopirellula rubra</name>
    <dbReference type="NCBI Taxonomy" id="980271"/>
    <lineage>
        <taxon>Bacteria</taxon>
        <taxon>Pseudomonadati</taxon>
        <taxon>Planctomycetota</taxon>
        <taxon>Planctomycetia</taxon>
        <taxon>Pirellulales</taxon>
        <taxon>Pirellulaceae</taxon>
        <taxon>Aporhodopirellula</taxon>
    </lineage>
</organism>
<name>A0A7W5H9H0_9BACT</name>
<evidence type="ECO:0000313" key="2">
    <source>
        <dbReference type="EMBL" id="MBB3210399.1"/>
    </source>
</evidence>
<protein>
    <submittedName>
        <fullName evidence="2">Putative NACHT family NTPase</fullName>
    </submittedName>
</protein>
<dbReference type="EMBL" id="JACHXU010000037">
    <property type="protein sequence ID" value="MBB3210399.1"/>
    <property type="molecule type" value="Genomic_DNA"/>
</dbReference>
<accession>A0A7W5H9H0</accession>
<evidence type="ECO:0000259" key="1">
    <source>
        <dbReference type="Pfam" id="PF05729"/>
    </source>
</evidence>
<dbReference type="SUPFAM" id="SSF52540">
    <property type="entry name" value="P-loop containing nucleoside triphosphate hydrolases"/>
    <property type="match status" value="1"/>
</dbReference>
<dbReference type="PANTHER" id="PTHR46312:SF2">
    <property type="entry name" value="NUCLEOTIDE-BINDING OLIGOMERIZATION DOMAIN-CONTAINING PROTEIN 2-LIKE"/>
    <property type="match status" value="1"/>
</dbReference>
<sequence>MSEAQQIRSIENLTKTICKRIEEVRKVKTILDLEHEVDLESFYSPQYVNKAQKRCLVTTIDAIPEKGSIVFRGVAGQGKSVFFRYLAGKAMETGTVLPIFIELRKLVHAETLGELIKNELSILGFSSHRAVLEHLGTHGKLVFFLDAFDEIPQGKQGRTISEIEELVRRYPDSRLFVSSRPNSGVEASSFLRLLEMSYLQSEEYVQLIRKMTDSAADAARIIEGVESSECRIKHLLDTPLMVALLVLRYRIDATIPENEEAFFGDLFDLLLRRHDRSKAGYERPRKSGATDSKLGRFFEGVCFLSLAAQRAEMHRDEVVRFGEKSTMPTIGFERSCKLSIHWEMRLTWEVQTNLLVQ</sequence>
<reference evidence="2 3" key="1">
    <citation type="submission" date="2020-08" db="EMBL/GenBank/DDBJ databases">
        <title>Genomic Encyclopedia of Type Strains, Phase III (KMG-III): the genomes of soil and plant-associated and newly described type strains.</title>
        <authorList>
            <person name="Whitman W."/>
        </authorList>
    </citation>
    <scope>NUCLEOTIDE SEQUENCE [LARGE SCALE GENOMIC DNA]</scope>
    <source>
        <strain evidence="2 3">CECT 8075</strain>
    </source>
</reference>
<keyword evidence="3" id="KW-1185">Reference proteome</keyword>
<dbReference type="InterPro" id="IPR027417">
    <property type="entry name" value="P-loop_NTPase"/>
</dbReference>
<dbReference type="PANTHER" id="PTHR46312">
    <property type="entry name" value="NACHT DOMAIN-CONTAINING PROTEIN"/>
    <property type="match status" value="1"/>
</dbReference>
<dbReference type="InterPro" id="IPR007111">
    <property type="entry name" value="NACHT_NTPase"/>
</dbReference>
<gene>
    <name evidence="2" type="ORF">FHS27_006246</name>
</gene>
<dbReference type="Gene3D" id="3.40.50.300">
    <property type="entry name" value="P-loop containing nucleotide triphosphate hydrolases"/>
    <property type="match status" value="1"/>
</dbReference>
<proteinExistence type="predicted"/>
<comment type="caution">
    <text evidence="2">The sequence shown here is derived from an EMBL/GenBank/DDBJ whole genome shotgun (WGS) entry which is preliminary data.</text>
</comment>